<feature type="compositionally biased region" description="Polar residues" evidence="1">
    <location>
        <begin position="372"/>
        <end position="388"/>
    </location>
</feature>
<feature type="compositionally biased region" description="Polar residues" evidence="1">
    <location>
        <begin position="342"/>
        <end position="361"/>
    </location>
</feature>
<dbReference type="CDD" id="cd12935">
    <property type="entry name" value="LEM_like"/>
    <property type="match status" value="1"/>
</dbReference>
<feature type="compositionally biased region" description="Polar residues" evidence="1">
    <location>
        <begin position="833"/>
        <end position="842"/>
    </location>
</feature>
<evidence type="ECO:0000313" key="3">
    <source>
        <dbReference type="Proteomes" id="UP000235388"/>
    </source>
</evidence>
<sequence length="1603" mass="170914">MLAAENEEWPEARTLLVSDLKRILGHHGIQFKASALRPELLKIYDDNRPLALGTSKGNDKSGSSNLPAGGRQKRKLAAEESPPAQPTKRARVIKPGRQAETSASPSIASGSIGKGWPAPAKLNIQKLKAILDNHKVPYGNANSRGILVPLYKALKASHETGHTPGGNTKQDGHSPRENPGASEADLHPNGINARPGLNQVEDLTADKTPVPNSPEDSGCPASASTALIDPETVPPTSSVTSATNFPSASGCGQDSIGCPPESISTGPLIGLATNTPPDKDSINHPPKSGGRPAPASTSLIDLETDLLPTSSVNSAESINHPPKSGGRPAPASTSLIDLETNPLPTSSVNSAVNFPQASGSGQDPIGRLPESISRTGTLISLKTNTPPATNIIIPTKSGRRPTPASTTLVDPETNPRPTSHINSVPYFPPASAPGPDSIGRLPKSISTGPLIDLTANTPPAKESINVPPNSGSRPTPALTTFVDPKINPLPTSIGNGIPASGSGKELPYHPTTIIVPLAPNLEANLQAIKSTSDPPKPVPYKESIPPVALENIVQLGTTTDGQPEFLDGDGRGGNQDPTPSKRLLESSSPDDELGNLPLSNPILGNTLDPAYPSKRPRIYPAPRLPPIRPQPAWIVKQQTLQPPCQTGVSQDLSGPKATPFLDLETNPRRLTSTLTAPLTDLETEPQLDSRIKNTPASGSSKAYPQVNTSISSMSTPVSGKGSIPLTVSGTIVQLDTTTDGYPNLLSGDGKTGDHKLTRPNPAAINLVALHDLETTPPRLPMTSSTVSFVHLETNPQSSISIKETPVSGSGEANLQLDTFGDGRIRDAAPTTPKPSTSKQLLESGSLEDEWVNFSLPNQTSGNTWDPAYPSKRPRIYPAPRFPPIRRRPAWIVKQQTVQQTCQTCGAESQGALPLSVKNPANVLANTPHAQDPDARVHTEPNDCRLTLALCEFNPIAPHQERFLDSLDQGDPAFETQPFQGERQPGWSETDLNPAEGLTEQHIITRPDSELILLGCTNEAFESPTVASNPYLTDIMDIRFNDSQLQLSTTSASTSKAAGISNHPREGSLKNTTGDFFDYQPDSDRVDQSSPGPLPLQLGIITSREVTQQVAANSALGDLQVLHNADPRQEPMLDLRDQANPPSKTQPLQGETQRGGRAIITSLDEEPEAGNFPAPQPAAPQPAACHPSCQLATPQPPPPTPPLHPQREWHQNPNKLTIKTIKEVLKEFGYNWARADAKADFVKHYNNLAQQQKKLWANYLQSSAQNPPASAVPDHAEPSTNRCTEAQGPQESSPPAQSPVSRQPTRSQAAKGKQRAGSLTTEATTSRSQSVEVLEPVNPGGQALDLVNKSAFDSVSERGDRLIGSVGAGSQRPWATSVNKAMNQMDLDEPPLPTPAPQDTPIPGVMMEFAQSFLLSMNTIATSVASLTSSLQATPGSALDCSCVVSQVIPRSRDGTQPCGRRTNCDEQTNQDEQTDEDEEMDVSHSPTARNRQPIPRSGPIPATIRIHCAALIGRGPQDPLPPPATEAQRRRWIHTFEAQSEAAASNTNSDGITTPDNQFLWNLAHRIFMRLVDAGEYTGVTREVCNESMARTMINNHVCNNLM</sequence>
<proteinExistence type="predicted"/>
<feature type="region of interest" description="Disordered" evidence="1">
    <location>
        <begin position="1131"/>
        <end position="1153"/>
    </location>
</feature>
<name>A0A2N5UQ18_9BASI</name>
<feature type="compositionally biased region" description="Acidic residues" evidence="1">
    <location>
        <begin position="1468"/>
        <end position="1480"/>
    </location>
</feature>
<feature type="compositionally biased region" description="Low complexity" evidence="1">
    <location>
        <begin position="102"/>
        <end position="111"/>
    </location>
</feature>
<feature type="region of interest" description="Disordered" evidence="1">
    <location>
        <begin position="1054"/>
        <end position="1095"/>
    </location>
</feature>
<dbReference type="OrthoDB" id="2506922at2759"/>
<evidence type="ECO:0000256" key="1">
    <source>
        <dbReference type="SAM" id="MobiDB-lite"/>
    </source>
</evidence>
<feature type="compositionally biased region" description="Pro residues" evidence="1">
    <location>
        <begin position="1193"/>
        <end position="1203"/>
    </location>
</feature>
<feature type="region of interest" description="Disordered" evidence="1">
    <location>
        <begin position="558"/>
        <end position="609"/>
    </location>
</feature>
<protein>
    <submittedName>
        <fullName evidence="2">Uncharacterized protein</fullName>
    </submittedName>
</protein>
<reference evidence="2 3" key="1">
    <citation type="submission" date="2017-11" db="EMBL/GenBank/DDBJ databases">
        <title>De novo assembly and phasing of dikaryotic genomes from two isolates of Puccinia coronata f. sp. avenae, the causal agent of oat crown rust.</title>
        <authorList>
            <person name="Miller M.E."/>
            <person name="Zhang Y."/>
            <person name="Omidvar V."/>
            <person name="Sperschneider J."/>
            <person name="Schwessinger B."/>
            <person name="Raley C."/>
            <person name="Palmer J.M."/>
            <person name="Garnica D."/>
            <person name="Upadhyaya N."/>
            <person name="Rathjen J."/>
            <person name="Taylor J.M."/>
            <person name="Park R.F."/>
            <person name="Dodds P.N."/>
            <person name="Hirsch C.D."/>
            <person name="Kianian S.F."/>
            <person name="Figueroa M."/>
        </authorList>
    </citation>
    <scope>NUCLEOTIDE SEQUENCE [LARGE SCALE GENOMIC DNA]</scope>
    <source>
        <strain evidence="2">12NC29</strain>
    </source>
</reference>
<comment type="caution">
    <text evidence="2">The sequence shown here is derived from an EMBL/GenBank/DDBJ whole genome shotgun (WGS) entry which is preliminary data.</text>
</comment>
<feature type="compositionally biased region" description="Polar residues" evidence="1">
    <location>
        <begin position="692"/>
        <end position="705"/>
    </location>
</feature>
<dbReference type="Proteomes" id="UP000235388">
    <property type="component" value="Unassembled WGS sequence"/>
</dbReference>
<feature type="compositionally biased region" description="Polar residues" evidence="1">
    <location>
        <begin position="242"/>
        <end position="252"/>
    </location>
</feature>
<feature type="compositionally biased region" description="Polar residues" evidence="1">
    <location>
        <begin position="1316"/>
        <end position="1330"/>
    </location>
</feature>
<feature type="compositionally biased region" description="Polar residues" evidence="1">
    <location>
        <begin position="1277"/>
        <end position="1307"/>
    </location>
</feature>
<feature type="region of interest" description="Disordered" evidence="1">
    <location>
        <begin position="685"/>
        <end position="705"/>
    </location>
</feature>
<feature type="region of interest" description="Disordered" evidence="1">
    <location>
        <begin position="158"/>
        <end position="296"/>
    </location>
</feature>
<dbReference type="EMBL" id="PGCJ01000189">
    <property type="protein sequence ID" value="PLW39841.1"/>
    <property type="molecule type" value="Genomic_DNA"/>
</dbReference>
<feature type="region of interest" description="Disordered" evidence="1">
    <location>
        <begin position="822"/>
        <end position="843"/>
    </location>
</feature>
<feature type="region of interest" description="Disordered" evidence="1">
    <location>
        <begin position="312"/>
        <end position="428"/>
    </location>
</feature>
<evidence type="ECO:0000313" key="2">
    <source>
        <dbReference type="EMBL" id="PLW39841.1"/>
    </source>
</evidence>
<gene>
    <name evidence="2" type="ORF">PCANC_20665</name>
</gene>
<feature type="region of interest" description="Disordered" evidence="1">
    <location>
        <begin position="1450"/>
        <end position="1500"/>
    </location>
</feature>
<feature type="compositionally biased region" description="Polar residues" evidence="1">
    <location>
        <begin position="1139"/>
        <end position="1151"/>
    </location>
</feature>
<organism evidence="2 3">
    <name type="scientific">Puccinia coronata f. sp. avenae</name>
    <dbReference type="NCBI Taxonomy" id="200324"/>
    <lineage>
        <taxon>Eukaryota</taxon>
        <taxon>Fungi</taxon>
        <taxon>Dikarya</taxon>
        <taxon>Basidiomycota</taxon>
        <taxon>Pucciniomycotina</taxon>
        <taxon>Pucciniomycetes</taxon>
        <taxon>Pucciniales</taxon>
        <taxon>Pucciniaceae</taxon>
        <taxon>Puccinia</taxon>
    </lineage>
</organism>
<feature type="region of interest" description="Disordered" evidence="1">
    <location>
        <begin position="52"/>
        <end position="115"/>
    </location>
</feature>
<keyword evidence="3" id="KW-1185">Reference proteome</keyword>
<feature type="region of interest" description="Disordered" evidence="1">
    <location>
        <begin position="1166"/>
        <end position="1211"/>
    </location>
</feature>
<accession>A0A2N5UQ18</accession>
<feature type="region of interest" description="Disordered" evidence="1">
    <location>
        <begin position="1263"/>
        <end position="1336"/>
    </location>
</feature>